<dbReference type="Gene3D" id="3.80.10.10">
    <property type="entry name" value="Ribonuclease Inhibitor"/>
    <property type="match status" value="4"/>
</dbReference>
<dbReference type="EMBL" id="OX465083">
    <property type="protein sequence ID" value="CAI9293967.1"/>
    <property type="molecule type" value="Genomic_DNA"/>
</dbReference>
<accession>A0AA36EFR1</accession>
<feature type="domain" description="Disease resistance protein At4g27190-like leucine-rich repeats" evidence="2">
    <location>
        <begin position="311"/>
        <end position="467"/>
    </location>
</feature>
<evidence type="ECO:0000259" key="2">
    <source>
        <dbReference type="Pfam" id="PF23247"/>
    </source>
</evidence>
<protein>
    <recommendedName>
        <fullName evidence="2">Disease resistance protein At4g27190-like leucine-rich repeats domain-containing protein</fullName>
    </recommendedName>
</protein>
<dbReference type="InterPro" id="IPR057135">
    <property type="entry name" value="At4g27190-like_LRR"/>
</dbReference>
<keyword evidence="1" id="KW-0611">Plant defense</keyword>
<evidence type="ECO:0000313" key="3">
    <source>
        <dbReference type="EMBL" id="CAI9293967.1"/>
    </source>
</evidence>
<evidence type="ECO:0000313" key="4">
    <source>
        <dbReference type="Proteomes" id="UP001177003"/>
    </source>
</evidence>
<dbReference type="PANTHER" id="PTHR33463:SF96">
    <property type="entry name" value="LEUCINE-RICH REPEAT DOMAIN, L DOMAIN-LIKE PROTEIN-RELATED"/>
    <property type="match status" value="1"/>
</dbReference>
<feature type="domain" description="Disease resistance protein At4g27190-like leucine-rich repeats" evidence="2">
    <location>
        <begin position="580"/>
        <end position="685"/>
    </location>
</feature>
<feature type="domain" description="Disease resistance protein At4g27190-like leucine-rich repeats" evidence="2">
    <location>
        <begin position="947"/>
        <end position="1071"/>
    </location>
</feature>
<reference evidence="3" key="1">
    <citation type="submission" date="2023-04" db="EMBL/GenBank/DDBJ databases">
        <authorList>
            <person name="Vijverberg K."/>
            <person name="Xiong W."/>
            <person name="Schranz E."/>
        </authorList>
    </citation>
    <scope>NUCLEOTIDE SEQUENCE</scope>
</reference>
<dbReference type="InterPro" id="IPR050905">
    <property type="entry name" value="Plant_NBS-LRR"/>
</dbReference>
<gene>
    <name evidence="3" type="ORF">LSALG_LOCUS32962</name>
</gene>
<feature type="domain" description="Disease resistance protein At4g27190-like leucine-rich repeats" evidence="2">
    <location>
        <begin position="179"/>
        <end position="280"/>
    </location>
</feature>
<name>A0AA36EFR1_LACSI</name>
<proteinExistence type="predicted"/>
<feature type="domain" description="Disease resistance protein At4g27190-like leucine-rich repeats" evidence="2">
    <location>
        <begin position="711"/>
        <end position="768"/>
    </location>
</feature>
<keyword evidence="4" id="KW-1185">Reference proteome</keyword>
<evidence type="ECO:0000256" key="1">
    <source>
        <dbReference type="ARBA" id="ARBA00022821"/>
    </source>
</evidence>
<dbReference type="PANTHER" id="PTHR33463">
    <property type="entry name" value="NB-ARC DOMAIN-CONTAINING PROTEIN-RELATED"/>
    <property type="match status" value="1"/>
</dbReference>
<organism evidence="3 4">
    <name type="scientific">Lactuca saligna</name>
    <name type="common">Willowleaf lettuce</name>
    <dbReference type="NCBI Taxonomy" id="75948"/>
    <lineage>
        <taxon>Eukaryota</taxon>
        <taxon>Viridiplantae</taxon>
        <taxon>Streptophyta</taxon>
        <taxon>Embryophyta</taxon>
        <taxon>Tracheophyta</taxon>
        <taxon>Spermatophyta</taxon>
        <taxon>Magnoliopsida</taxon>
        <taxon>eudicotyledons</taxon>
        <taxon>Gunneridae</taxon>
        <taxon>Pentapetalae</taxon>
        <taxon>asterids</taxon>
        <taxon>campanulids</taxon>
        <taxon>Asterales</taxon>
        <taxon>Asteraceae</taxon>
        <taxon>Cichorioideae</taxon>
        <taxon>Cichorieae</taxon>
        <taxon>Lactucinae</taxon>
        <taxon>Lactuca</taxon>
    </lineage>
</organism>
<dbReference type="Proteomes" id="UP001177003">
    <property type="component" value="Chromosome 7"/>
</dbReference>
<dbReference type="SUPFAM" id="SSF52047">
    <property type="entry name" value="RNI-like"/>
    <property type="match status" value="4"/>
</dbReference>
<dbReference type="SUPFAM" id="SSF52058">
    <property type="entry name" value="L domain-like"/>
    <property type="match status" value="1"/>
</dbReference>
<dbReference type="AlphaFoldDB" id="A0AA36EFR1"/>
<dbReference type="Pfam" id="PF23247">
    <property type="entry name" value="LRR_RPS2"/>
    <property type="match status" value="6"/>
</dbReference>
<sequence>MFDCSSIGNMLNLEVLSFANSGIELLPWTIGNLKKLKLLDLTDCGGLRIDNGVFKNLVKLQELYTICGYPPDNRIKFTDDNCNEIAEGSKNLYAFEFEFFRNNALPKNMSFENIERFKISVGCALDGNISKTKHSFENTLQLVVNKDEILESRMNELFQKTEALCLTVEDMNDLEDIGFKPSHPLHTSSFYKLRVLVVSECAELRYLFTLGIAKALPNIEQLDVESCVNMEELIHTGSNAEEIITFPKLKFLSLRWLPVLSGLSHSVKIIELPQLVELRLCGIPNITGIYTNDKFATSCFFKEEVMIPNLEKLYIFYMENLKELWPCEFRITEEVKLREIEVRYCDNLVNLFPCNPTPLLHHLEALELWDCGSIEVLFNIDLDCVSEIGEEDSNSSSLRSIKVQRFGKLTYVWRIKGADNSPHLIRDFITVESIDIRSCNMFRNVFTPVVTNFDLSALTEIFIHECGESERNNELMECIQEEKLNIVQKEDTSRVINDISNVVIPMCHMHSFRNLRSLELWGYEGVEAVFQIEGPQSRELVTTQNNQQLLPYLEELHMTFMERMSHVWKCNWNNFLITQKTHLESPFNNLTTIHMIQCKSIKYLFSPLMAKLLSKLKKVEVSDCDGIEEIVYNRDDEEKTKTDSTNTSTSLFTHFDSLTLSGLNNLKHIGGSVSNHRSNQLSFNNTTTTNAFLDQLSQVGGVCWTLCQYSREIRISRCHTLSSVIPSYAVGNMQKLQVLKIESCSLMKEIFETQDINDHNSSFHSAEETVGTPTIPGLSNVIKFKLMNLKILEIKDCSCLEHIFTFSALESLGQLEKLKIENCIAMQVIVKEEPGDQTRKTNDLVFRRLKSIALVNLPNLMSFFLGTNDFRWPLLDDVMIKDCPKMMVFTSGQSIAPKLKYIHTRFGKYSLDCGLNFPVTTTSHQTLFPVLDNTSSSSATSEGIPWSFQNLITLDLAYNKFVVKIIPSKESLQLQKLEKIHVRQCVMLEEVFEALEGTNSGFVKLPNLREVELLRLKRLRHIWKSNQWTIFEFPNLTRVSIDYCDGLEHVFTSSMVGSLLQLQELHISYCDNMEEVIVSDANVVVEEEEDGKVNEILLPRLRSLEIDSVPCLKGFCLGKEDFSLPLLSTLSIKKCPTITIFTKGNSATPELKEIETSFGSFHAQEDINAFIKIKQKEFTDADR</sequence>
<dbReference type="InterPro" id="IPR032675">
    <property type="entry name" value="LRR_dom_sf"/>
</dbReference>
<feature type="domain" description="Disease resistance protein At4g27190-like leucine-rich repeats" evidence="2">
    <location>
        <begin position="786"/>
        <end position="886"/>
    </location>
</feature>